<dbReference type="GO" id="GO:0000287">
    <property type="term" value="F:magnesium ion binding"/>
    <property type="evidence" value="ECO:0007669"/>
    <property type="project" value="UniProtKB-ARBA"/>
</dbReference>
<comment type="similarity">
    <text evidence="2">Belongs to the mandelate racemase/muconate lactonizing enzyme family. GalD subfamily.</text>
</comment>
<keyword evidence="4" id="KW-0460">Magnesium</keyword>
<dbReference type="InterPro" id="IPR034593">
    <property type="entry name" value="DgoD-like"/>
</dbReference>
<dbReference type="Gene3D" id="3.30.390.10">
    <property type="entry name" value="Enolase-like, N-terminal domain"/>
    <property type="match status" value="1"/>
</dbReference>
<evidence type="ECO:0000313" key="7">
    <source>
        <dbReference type="Proteomes" id="UP001141950"/>
    </source>
</evidence>
<dbReference type="InterPro" id="IPR029065">
    <property type="entry name" value="Enolase_C-like"/>
</dbReference>
<dbReference type="Pfam" id="PF02746">
    <property type="entry name" value="MR_MLE_N"/>
    <property type="match status" value="1"/>
</dbReference>
<organism evidence="6 7">
    <name type="scientific">Paenibacillus soyae</name>
    <dbReference type="NCBI Taxonomy" id="2969249"/>
    <lineage>
        <taxon>Bacteria</taxon>
        <taxon>Bacillati</taxon>
        <taxon>Bacillota</taxon>
        <taxon>Bacilli</taxon>
        <taxon>Bacillales</taxon>
        <taxon>Paenibacillaceae</taxon>
        <taxon>Paenibacillus</taxon>
    </lineage>
</organism>
<comment type="caution">
    <text evidence="6">The sequence shown here is derived from an EMBL/GenBank/DDBJ whole genome shotgun (WGS) entry which is preliminary data.</text>
</comment>
<dbReference type="FunFam" id="3.20.20.120:FF:000011">
    <property type="entry name" value="D-galactonate dehydratase family member VSWAT3_13707"/>
    <property type="match status" value="1"/>
</dbReference>
<dbReference type="Pfam" id="PF13378">
    <property type="entry name" value="MR_MLE_C"/>
    <property type="match status" value="1"/>
</dbReference>
<keyword evidence="3" id="KW-0479">Metal-binding</keyword>
<protein>
    <submittedName>
        <fullName evidence="6">Mandelate racemase</fullName>
    </submittedName>
</protein>
<evidence type="ECO:0000256" key="3">
    <source>
        <dbReference type="ARBA" id="ARBA00022723"/>
    </source>
</evidence>
<evidence type="ECO:0000256" key="1">
    <source>
        <dbReference type="ARBA" id="ARBA00003553"/>
    </source>
</evidence>
<feature type="domain" description="Mandelate racemase/muconate lactonizing enzyme C-terminal" evidence="5">
    <location>
        <begin position="130"/>
        <end position="255"/>
    </location>
</feature>
<dbReference type="InterPro" id="IPR029017">
    <property type="entry name" value="Enolase-like_N"/>
</dbReference>
<dbReference type="Proteomes" id="UP001141950">
    <property type="component" value="Unassembled WGS sequence"/>
</dbReference>
<accession>A0A9X2MRP2</accession>
<dbReference type="SUPFAM" id="SSF51604">
    <property type="entry name" value="Enolase C-terminal domain-like"/>
    <property type="match status" value="1"/>
</dbReference>
<dbReference type="SUPFAM" id="SSF54826">
    <property type="entry name" value="Enolase N-terminal domain-like"/>
    <property type="match status" value="1"/>
</dbReference>
<name>A0A9X2MRP2_9BACL</name>
<dbReference type="AlphaFoldDB" id="A0A9X2MRP2"/>
<dbReference type="PANTHER" id="PTHR48080">
    <property type="entry name" value="D-GALACTONATE DEHYDRATASE-RELATED"/>
    <property type="match status" value="1"/>
</dbReference>
<dbReference type="PROSITE" id="PS00908">
    <property type="entry name" value="MR_MLE_1"/>
    <property type="match status" value="1"/>
</dbReference>
<dbReference type="GO" id="GO:0009063">
    <property type="term" value="P:amino acid catabolic process"/>
    <property type="evidence" value="ECO:0007669"/>
    <property type="project" value="InterPro"/>
</dbReference>
<dbReference type="EMBL" id="JANIPJ010000022">
    <property type="protein sequence ID" value="MCR2807058.1"/>
    <property type="molecule type" value="Genomic_DNA"/>
</dbReference>
<dbReference type="SMART" id="SM00922">
    <property type="entry name" value="MR_MLE"/>
    <property type="match status" value="1"/>
</dbReference>
<sequence>MAKITAVECIRTRRNGSWTIVKVMTDQDGLYGLGSASDVYNPEAVVMIVEQLLAPLLIGKDASNIEDLWQTMFMSGYWRNGALLHTAIGGIDMALWDIKGKEAGLPVYQLLGGACRAAVPCYGHAGGADISELVESVHRFREEGYTVIRVQLGGYGGGGFIETDKANVPSPSWAGKQVFDEHAYLQAIPRMFEQLRTEFGFGLQFTHDVHEHLSPIHAVQLSKRVEPFDLFYLEDAIAPEQIGWYRQLRQQSAVPQAVGELFVHPQEWTPLIQERLIDFIRVRVSKAGGISACRKIAALGEAFGVRTAWQEGGENDPVNQAASVHLDMAIWNFGIQEINHFRPEELDAFEGHIERRGGYLYPSDKPGLGIELDELKAAQLVGDGWKRNAYYNPYLLDRKADGTLVRP</sequence>
<proteinExistence type="inferred from homology"/>
<evidence type="ECO:0000259" key="5">
    <source>
        <dbReference type="SMART" id="SM00922"/>
    </source>
</evidence>
<gene>
    <name evidence="6" type="ORF">NQZ67_24530</name>
</gene>
<evidence type="ECO:0000256" key="2">
    <source>
        <dbReference type="ARBA" id="ARBA00010339"/>
    </source>
</evidence>
<evidence type="ECO:0000256" key="4">
    <source>
        <dbReference type="ARBA" id="ARBA00022842"/>
    </source>
</evidence>
<dbReference type="InterPro" id="IPR013341">
    <property type="entry name" value="Mandelate_racemase_N_dom"/>
</dbReference>
<dbReference type="SFLD" id="SFLDS00001">
    <property type="entry name" value="Enolase"/>
    <property type="match status" value="1"/>
</dbReference>
<dbReference type="PANTHER" id="PTHR48080:SF6">
    <property type="entry name" value="STARVATION-SENSING PROTEIN RSPA"/>
    <property type="match status" value="1"/>
</dbReference>
<dbReference type="InterPro" id="IPR013342">
    <property type="entry name" value="Mandelate_racemase_C"/>
</dbReference>
<evidence type="ECO:0000313" key="6">
    <source>
        <dbReference type="EMBL" id="MCR2807058.1"/>
    </source>
</evidence>
<keyword evidence="7" id="KW-1185">Reference proteome</keyword>
<comment type="function">
    <text evidence="1">Has no detectable activity with D-mannonate and with a panel of 70 other acid sugars (in vitro), in spite of the conservation of the residues that are expected to be important for catalytic activity and cofactor binding. May have evolved a divergent function.</text>
</comment>
<dbReference type="InterPro" id="IPR018110">
    <property type="entry name" value="Mandel_Rmase/mucon_lact_enz_CS"/>
</dbReference>
<dbReference type="Gene3D" id="3.20.20.120">
    <property type="entry name" value="Enolase-like C-terminal domain"/>
    <property type="match status" value="1"/>
</dbReference>
<reference evidence="6" key="1">
    <citation type="submission" date="2022-08" db="EMBL/GenBank/DDBJ databases">
        <title>The genomic sequence of strain Paenibacillus sp. SCIV0701.</title>
        <authorList>
            <person name="Zhao H."/>
        </authorList>
    </citation>
    <scope>NUCLEOTIDE SEQUENCE</scope>
    <source>
        <strain evidence="6">SCIV0701</strain>
    </source>
</reference>
<dbReference type="InterPro" id="IPR036849">
    <property type="entry name" value="Enolase-like_C_sf"/>
</dbReference>
<dbReference type="RefSeq" id="WP_257451171.1">
    <property type="nucleotide sequence ID" value="NZ_JANIPJ010000022.1"/>
</dbReference>